<gene>
    <name evidence="7" type="ORF">RCOM_1855600</name>
</gene>
<dbReference type="InterPro" id="IPR000014">
    <property type="entry name" value="PAS"/>
</dbReference>
<feature type="non-terminal residue" evidence="7">
    <location>
        <position position="188"/>
    </location>
</feature>
<name>B9TJA0_RICCO</name>
<dbReference type="SMART" id="SM00086">
    <property type="entry name" value="PAC"/>
    <property type="match status" value="2"/>
</dbReference>
<accession>B9TJA0</accession>
<evidence type="ECO:0000259" key="6">
    <source>
        <dbReference type="PROSITE" id="PS50113"/>
    </source>
</evidence>
<keyword evidence="7" id="KW-0808">Transferase</keyword>
<evidence type="ECO:0000313" key="8">
    <source>
        <dbReference type="Proteomes" id="UP000008311"/>
    </source>
</evidence>
<dbReference type="InterPro" id="IPR001610">
    <property type="entry name" value="PAC"/>
</dbReference>
<dbReference type="STRING" id="3988.B9TJA0"/>
<dbReference type="Gene3D" id="3.30.450.20">
    <property type="entry name" value="PAS domain"/>
    <property type="match status" value="2"/>
</dbReference>
<dbReference type="PROSITE" id="PS50112">
    <property type="entry name" value="PAS"/>
    <property type="match status" value="1"/>
</dbReference>
<dbReference type="Pfam" id="PF13426">
    <property type="entry name" value="PAS_9"/>
    <property type="match status" value="2"/>
</dbReference>
<dbReference type="GO" id="GO:0009881">
    <property type="term" value="F:photoreceptor activity"/>
    <property type="evidence" value="ECO:0007669"/>
    <property type="project" value="UniProtKB-KW"/>
</dbReference>
<keyword evidence="3" id="KW-0157">Chromophore</keyword>
<dbReference type="EMBL" id="EQ983593">
    <property type="protein sequence ID" value="EEF24064.1"/>
    <property type="molecule type" value="Genomic_DNA"/>
</dbReference>
<reference evidence="8" key="1">
    <citation type="journal article" date="2010" name="Nat. Biotechnol.">
        <title>Draft genome sequence of the oilseed species Ricinus communis.</title>
        <authorList>
            <person name="Chan A.P."/>
            <person name="Crabtree J."/>
            <person name="Zhao Q."/>
            <person name="Lorenzi H."/>
            <person name="Orvis J."/>
            <person name="Puiu D."/>
            <person name="Melake-Berhan A."/>
            <person name="Jones K.M."/>
            <person name="Redman J."/>
            <person name="Chen G."/>
            <person name="Cahoon E.B."/>
            <person name="Gedil M."/>
            <person name="Stanke M."/>
            <person name="Haas B.J."/>
            <person name="Wortman J.R."/>
            <person name="Fraser-Liggett C.M."/>
            <person name="Ravel J."/>
            <person name="Rabinowicz P.D."/>
        </authorList>
    </citation>
    <scope>NUCLEOTIDE SEQUENCE [LARGE SCALE GENOMIC DNA]</scope>
    <source>
        <strain evidence="8">cv. Hale</strain>
    </source>
</reference>
<keyword evidence="2" id="KW-0716">Sensory transduction</keyword>
<evidence type="ECO:0000256" key="4">
    <source>
        <dbReference type="ARBA" id="ARBA00023170"/>
    </source>
</evidence>
<keyword evidence="4" id="KW-0675">Receptor</keyword>
<dbReference type="InterPro" id="IPR035965">
    <property type="entry name" value="PAS-like_dom_sf"/>
</dbReference>
<organism evidence="7 8">
    <name type="scientific">Ricinus communis</name>
    <name type="common">Castor bean</name>
    <dbReference type="NCBI Taxonomy" id="3988"/>
    <lineage>
        <taxon>Eukaryota</taxon>
        <taxon>Viridiplantae</taxon>
        <taxon>Streptophyta</taxon>
        <taxon>Embryophyta</taxon>
        <taxon>Tracheophyta</taxon>
        <taxon>Spermatophyta</taxon>
        <taxon>Magnoliopsida</taxon>
        <taxon>eudicotyledons</taxon>
        <taxon>Gunneridae</taxon>
        <taxon>Pentapetalae</taxon>
        <taxon>rosids</taxon>
        <taxon>fabids</taxon>
        <taxon>Malpighiales</taxon>
        <taxon>Euphorbiaceae</taxon>
        <taxon>Acalyphoideae</taxon>
        <taxon>Acalypheae</taxon>
        <taxon>Ricinus</taxon>
    </lineage>
</organism>
<dbReference type="GO" id="GO:0009637">
    <property type="term" value="P:response to blue light"/>
    <property type="evidence" value="ECO:0007669"/>
    <property type="project" value="UniProtKB-ARBA"/>
</dbReference>
<evidence type="ECO:0000256" key="1">
    <source>
        <dbReference type="ARBA" id="ARBA00022543"/>
    </source>
</evidence>
<dbReference type="NCBIfam" id="TIGR00229">
    <property type="entry name" value="sensory_box"/>
    <property type="match status" value="2"/>
</dbReference>
<dbReference type="SMART" id="SM00091">
    <property type="entry name" value="PAS"/>
    <property type="match status" value="1"/>
</dbReference>
<dbReference type="SUPFAM" id="SSF55785">
    <property type="entry name" value="PYP-like sensor domain (PAS domain)"/>
    <property type="match status" value="2"/>
</dbReference>
<feature type="domain" description="PAC" evidence="6">
    <location>
        <begin position="1"/>
        <end position="51"/>
    </location>
</feature>
<dbReference type="InParanoid" id="B9TJA0"/>
<dbReference type="Proteomes" id="UP000008311">
    <property type="component" value="Unassembled WGS sequence"/>
</dbReference>
<dbReference type="PROSITE" id="PS50113">
    <property type="entry name" value="PAC"/>
    <property type="match status" value="2"/>
</dbReference>
<keyword evidence="8" id="KW-1185">Reference proteome</keyword>
<evidence type="ECO:0000259" key="5">
    <source>
        <dbReference type="PROSITE" id="PS50112"/>
    </source>
</evidence>
<dbReference type="CDD" id="cd00130">
    <property type="entry name" value="PAS"/>
    <property type="match status" value="1"/>
</dbReference>
<dbReference type="PANTHER" id="PTHR46663">
    <property type="entry name" value="DIGUANYLATE CYCLASE DGCT-RELATED"/>
    <property type="match status" value="1"/>
</dbReference>
<dbReference type="PANTHER" id="PTHR46663:SF3">
    <property type="entry name" value="SLL0267 PROTEIN"/>
    <property type="match status" value="1"/>
</dbReference>
<keyword evidence="7" id="KW-0418">Kinase</keyword>
<feature type="domain" description="PAS" evidence="5">
    <location>
        <begin position="48"/>
        <end position="94"/>
    </location>
</feature>
<protein>
    <submittedName>
        <fullName evidence="7">Sensory transduction histidine kinase, putative</fullName>
    </submittedName>
</protein>
<keyword evidence="1" id="KW-0600">Photoreceptor protein</keyword>
<dbReference type="GO" id="GO:0016301">
    <property type="term" value="F:kinase activity"/>
    <property type="evidence" value="ECO:0007669"/>
    <property type="project" value="UniProtKB-KW"/>
</dbReference>
<proteinExistence type="predicted"/>
<evidence type="ECO:0000256" key="3">
    <source>
        <dbReference type="ARBA" id="ARBA00022991"/>
    </source>
</evidence>
<feature type="domain" description="PAC" evidence="6">
    <location>
        <begin position="121"/>
        <end position="173"/>
    </location>
</feature>
<evidence type="ECO:0000313" key="7">
    <source>
        <dbReference type="EMBL" id="EEF24064.1"/>
    </source>
</evidence>
<dbReference type="InterPro" id="IPR000700">
    <property type="entry name" value="PAS-assoc_C"/>
</dbReference>
<dbReference type="AlphaFoldDB" id="B9TJA0"/>
<sequence>MVVQRRKKSGEVFWASVTLSLARDHDGVPTGLVGYVRDITERLKKEESLRLFGRIFENSGEGILITDADEKIVAVNQAFSSITGFASDEVLGETPRILRSGRHDKAFYEEMWISLKDTGHWQGELWDRHKDGAIFPKWANLSAVKNDHGVVTHYISTFSDISERVAAEERIRQLAFYDTLTGLPNRAT</sequence>
<evidence type="ECO:0000256" key="2">
    <source>
        <dbReference type="ARBA" id="ARBA00022606"/>
    </source>
</evidence>
<dbReference type="InterPro" id="IPR052163">
    <property type="entry name" value="DGC-Regulatory_Protein"/>
</dbReference>